<organism evidence="1 2">
    <name type="scientific">Nonomuraea guangzhouensis</name>
    <dbReference type="NCBI Taxonomy" id="1291555"/>
    <lineage>
        <taxon>Bacteria</taxon>
        <taxon>Bacillati</taxon>
        <taxon>Actinomycetota</taxon>
        <taxon>Actinomycetes</taxon>
        <taxon>Streptosporangiales</taxon>
        <taxon>Streptosporangiaceae</taxon>
        <taxon>Nonomuraea</taxon>
    </lineage>
</organism>
<dbReference type="EMBL" id="JBHUCM010000078">
    <property type="protein sequence ID" value="MFD1547577.1"/>
    <property type="molecule type" value="Genomic_DNA"/>
</dbReference>
<keyword evidence="2" id="KW-1185">Reference proteome</keyword>
<protein>
    <recommendedName>
        <fullName evidence="3">Hydrogenase maturation protease</fullName>
    </recommendedName>
</protein>
<reference evidence="2" key="1">
    <citation type="journal article" date="2019" name="Int. J. Syst. Evol. Microbiol.">
        <title>The Global Catalogue of Microorganisms (GCM) 10K type strain sequencing project: providing services to taxonomists for standard genome sequencing and annotation.</title>
        <authorList>
            <consortium name="The Broad Institute Genomics Platform"/>
            <consortium name="The Broad Institute Genome Sequencing Center for Infectious Disease"/>
            <person name="Wu L."/>
            <person name="Ma J."/>
        </authorList>
    </citation>
    <scope>NUCLEOTIDE SEQUENCE [LARGE SCALE GENOMIC DNA]</scope>
    <source>
        <strain evidence="2">CGMCC 1.15399</strain>
    </source>
</reference>
<gene>
    <name evidence="1" type="ORF">ACFSJ0_61845</name>
</gene>
<evidence type="ECO:0000313" key="2">
    <source>
        <dbReference type="Proteomes" id="UP001597097"/>
    </source>
</evidence>
<comment type="caution">
    <text evidence="1">The sequence shown here is derived from an EMBL/GenBank/DDBJ whole genome shotgun (WGS) entry which is preliminary data.</text>
</comment>
<sequence>MTQIARAVLYEGYLLWPYRRSALKNAQRWTLGGVYPERCGETGDPSLMRTQVLIEADPVDTVDVRVCFLHAVTREVAGADLVPVPELVAGGERHVAREEAAEREVAAFGLDLAGLVQQPALVDIDIAEGSDVEWLLGPDGRRVGALSRSWQALRGRIEIRAERPRPGVFRITVEVGNTTGWAGGSRTEALKHTFLSAHLVLHAPRGRFVSLTDPPEELRPLADGCENAGAWPVMVGEEGERHTMLAAPIILYDYPRISPESPGDLFDATEIDQLLTLSVLALTEEEQREIRDGDPRAREILDRCVSLSPDRLMRLHGTLRKEGHDGDG</sequence>
<dbReference type="Proteomes" id="UP001597097">
    <property type="component" value="Unassembled WGS sequence"/>
</dbReference>
<accession>A0ABW4GYF3</accession>
<dbReference type="RefSeq" id="WP_219537051.1">
    <property type="nucleotide sequence ID" value="NZ_JAHKRM010000034.1"/>
</dbReference>
<evidence type="ECO:0000313" key="1">
    <source>
        <dbReference type="EMBL" id="MFD1547577.1"/>
    </source>
</evidence>
<name>A0ABW4GYF3_9ACTN</name>
<proteinExistence type="predicted"/>
<evidence type="ECO:0008006" key="3">
    <source>
        <dbReference type="Google" id="ProtNLM"/>
    </source>
</evidence>